<dbReference type="PROSITE" id="PS50110">
    <property type="entry name" value="RESPONSE_REGULATORY"/>
    <property type="match status" value="1"/>
</dbReference>
<dbReference type="Proteomes" id="UP001162734">
    <property type="component" value="Chromosome"/>
</dbReference>
<dbReference type="SUPFAM" id="SSF52172">
    <property type="entry name" value="CheY-like"/>
    <property type="match status" value="1"/>
</dbReference>
<dbReference type="CDD" id="cd06170">
    <property type="entry name" value="LuxR_C_like"/>
    <property type="match status" value="1"/>
</dbReference>
<keyword evidence="2" id="KW-0805">Transcription regulation</keyword>
<gene>
    <name evidence="8" type="ORF">AMPC_39450</name>
</gene>
<dbReference type="InterPro" id="IPR000792">
    <property type="entry name" value="Tscrpt_reg_LuxR_C"/>
</dbReference>
<proteinExistence type="predicted"/>
<dbReference type="SMART" id="SM00448">
    <property type="entry name" value="REC"/>
    <property type="match status" value="1"/>
</dbReference>
<protein>
    <submittedName>
        <fullName evidence="8">DNA-binding response regulator</fullName>
    </submittedName>
</protein>
<dbReference type="CDD" id="cd17535">
    <property type="entry name" value="REC_NarL-like"/>
    <property type="match status" value="1"/>
</dbReference>
<evidence type="ECO:0000256" key="1">
    <source>
        <dbReference type="ARBA" id="ARBA00022553"/>
    </source>
</evidence>
<dbReference type="Gene3D" id="3.40.50.2300">
    <property type="match status" value="1"/>
</dbReference>
<dbReference type="InterPro" id="IPR039420">
    <property type="entry name" value="WalR-like"/>
</dbReference>
<dbReference type="Pfam" id="PF00072">
    <property type="entry name" value="Response_reg"/>
    <property type="match status" value="1"/>
</dbReference>
<accession>A0ABN6NE04</accession>
<dbReference type="GO" id="GO:0003677">
    <property type="term" value="F:DNA binding"/>
    <property type="evidence" value="ECO:0007669"/>
    <property type="project" value="UniProtKB-KW"/>
</dbReference>
<dbReference type="Pfam" id="PF00196">
    <property type="entry name" value="GerE"/>
    <property type="match status" value="1"/>
</dbReference>
<dbReference type="SMART" id="SM00421">
    <property type="entry name" value="HTH_LUXR"/>
    <property type="match status" value="1"/>
</dbReference>
<evidence type="ECO:0000256" key="2">
    <source>
        <dbReference type="ARBA" id="ARBA00023015"/>
    </source>
</evidence>
<feature type="modified residue" description="4-aspartylphosphate" evidence="5">
    <location>
        <position position="54"/>
    </location>
</feature>
<dbReference type="PANTHER" id="PTHR43214">
    <property type="entry name" value="TWO-COMPONENT RESPONSE REGULATOR"/>
    <property type="match status" value="1"/>
</dbReference>
<evidence type="ECO:0000259" key="6">
    <source>
        <dbReference type="PROSITE" id="PS50043"/>
    </source>
</evidence>
<keyword evidence="4" id="KW-0804">Transcription</keyword>
<evidence type="ECO:0000313" key="9">
    <source>
        <dbReference type="Proteomes" id="UP001162734"/>
    </source>
</evidence>
<dbReference type="RefSeq" id="WP_248343404.1">
    <property type="nucleotide sequence ID" value="NZ_AP025592.1"/>
</dbReference>
<dbReference type="SUPFAM" id="SSF46894">
    <property type="entry name" value="C-terminal effector domain of the bipartite response regulators"/>
    <property type="match status" value="1"/>
</dbReference>
<evidence type="ECO:0000313" key="8">
    <source>
        <dbReference type="EMBL" id="BDG10832.1"/>
    </source>
</evidence>
<evidence type="ECO:0000259" key="7">
    <source>
        <dbReference type="PROSITE" id="PS50110"/>
    </source>
</evidence>
<reference evidence="9" key="1">
    <citation type="journal article" date="2022" name="Int. J. Syst. Evol. Microbiol.">
        <title>Anaeromyxobacter oryzae sp. nov., Anaeromyxobacter diazotrophicus sp. nov. and Anaeromyxobacter paludicola sp. nov., isolated from paddy soils.</title>
        <authorList>
            <person name="Itoh H."/>
            <person name="Xu Z."/>
            <person name="Mise K."/>
            <person name="Masuda Y."/>
            <person name="Ushijima N."/>
            <person name="Hayakawa C."/>
            <person name="Shiratori Y."/>
            <person name="Senoo K."/>
        </authorList>
    </citation>
    <scope>NUCLEOTIDE SEQUENCE [LARGE SCALE GENOMIC DNA]</scope>
    <source>
        <strain evidence="9">Red630</strain>
    </source>
</reference>
<dbReference type="InterPro" id="IPR001789">
    <property type="entry name" value="Sig_transdc_resp-reg_receiver"/>
</dbReference>
<dbReference type="PRINTS" id="PR00038">
    <property type="entry name" value="HTHLUXR"/>
</dbReference>
<feature type="domain" description="Response regulatory" evidence="7">
    <location>
        <begin position="3"/>
        <end position="119"/>
    </location>
</feature>
<evidence type="ECO:0000256" key="4">
    <source>
        <dbReference type="ARBA" id="ARBA00023163"/>
    </source>
</evidence>
<dbReference type="EMBL" id="AP025592">
    <property type="protein sequence ID" value="BDG10832.1"/>
    <property type="molecule type" value="Genomic_DNA"/>
</dbReference>
<keyword evidence="3 8" id="KW-0238">DNA-binding</keyword>
<dbReference type="InterPro" id="IPR016032">
    <property type="entry name" value="Sig_transdc_resp-reg_C-effctor"/>
</dbReference>
<evidence type="ECO:0000256" key="5">
    <source>
        <dbReference type="PROSITE-ProRule" id="PRU00169"/>
    </source>
</evidence>
<evidence type="ECO:0000256" key="3">
    <source>
        <dbReference type="ARBA" id="ARBA00023125"/>
    </source>
</evidence>
<name>A0ABN6NE04_9BACT</name>
<dbReference type="InterPro" id="IPR058245">
    <property type="entry name" value="NreC/VraR/RcsB-like_REC"/>
</dbReference>
<keyword evidence="9" id="KW-1185">Reference proteome</keyword>
<sequence>MLQILLADDHPVLRAGVRALLESHEGWRVCAECGDGAEAVRLAGALRPDVAIVDLSLPGLDGLEATRRVCRASPGTAVLLYTMHASELLGEQVRRAGGRAYVLKGTPAAQLVEAVEALAARGTWWASGAALRPPNVAARPSGDLARLTAREREVLLLLAEGNSNAAAARALGIGVKTVETHRGNLMLKLGLASAVELVHYAVRNRLVTP</sequence>
<keyword evidence="1 5" id="KW-0597">Phosphoprotein</keyword>
<feature type="domain" description="HTH luxR-type" evidence="6">
    <location>
        <begin position="140"/>
        <end position="205"/>
    </location>
</feature>
<dbReference type="InterPro" id="IPR011006">
    <property type="entry name" value="CheY-like_superfamily"/>
</dbReference>
<dbReference type="PROSITE" id="PS50043">
    <property type="entry name" value="HTH_LUXR_2"/>
    <property type="match status" value="1"/>
</dbReference>
<dbReference type="PANTHER" id="PTHR43214:SF41">
    <property type="entry name" value="NITRATE_NITRITE RESPONSE REGULATOR PROTEIN NARP"/>
    <property type="match status" value="1"/>
</dbReference>
<organism evidence="8 9">
    <name type="scientific">Anaeromyxobacter paludicola</name>
    <dbReference type="NCBI Taxonomy" id="2918171"/>
    <lineage>
        <taxon>Bacteria</taxon>
        <taxon>Pseudomonadati</taxon>
        <taxon>Myxococcota</taxon>
        <taxon>Myxococcia</taxon>
        <taxon>Myxococcales</taxon>
        <taxon>Cystobacterineae</taxon>
        <taxon>Anaeromyxobacteraceae</taxon>
        <taxon>Anaeromyxobacter</taxon>
    </lineage>
</organism>